<dbReference type="PANTHER" id="PTHR12435">
    <property type="match status" value="1"/>
</dbReference>
<dbReference type="Proteomes" id="UP000614350">
    <property type="component" value="Unassembled WGS sequence"/>
</dbReference>
<dbReference type="InterPro" id="IPR018256">
    <property type="entry name" value="Ribosomal_eL13_CS"/>
</dbReference>
<reference evidence="8" key="1">
    <citation type="journal article" date="2020" name="G3 (Bethesda)">
        <title>High-Quality Assemblies for Three Invasive Social Wasps from the &lt;i&gt;Vespula&lt;/i&gt; Genus.</title>
        <authorList>
            <person name="Harrop T.W.R."/>
            <person name="Guhlin J."/>
            <person name="McLaughlin G.M."/>
            <person name="Permina E."/>
            <person name="Stockwell P."/>
            <person name="Gilligan J."/>
            <person name="Le Lec M.F."/>
            <person name="Gruber M.A.M."/>
            <person name="Quinn O."/>
            <person name="Lovegrove M."/>
            <person name="Duncan E.J."/>
            <person name="Remnant E.J."/>
            <person name="Van Eeckhoven J."/>
            <person name="Graham B."/>
            <person name="Knapp R.A."/>
            <person name="Langford K.W."/>
            <person name="Kronenberg Z."/>
            <person name="Press M.O."/>
            <person name="Eacker S.M."/>
            <person name="Wilson-Rankin E.E."/>
            <person name="Purcell J."/>
            <person name="Lester P.J."/>
            <person name="Dearden P.K."/>
        </authorList>
    </citation>
    <scope>NUCLEOTIDE SEQUENCE</scope>
    <source>
        <strain evidence="8">Marl-1</strain>
    </source>
</reference>
<dbReference type="Gene3D" id="3.40.50.300">
    <property type="entry name" value="P-loop containing nucleotide triphosphate hydrolases"/>
    <property type="match status" value="1"/>
</dbReference>
<evidence type="ECO:0000256" key="5">
    <source>
        <dbReference type="ARBA" id="ARBA00023274"/>
    </source>
</evidence>
<dbReference type="GO" id="GO:0006400">
    <property type="term" value="P:tRNA modification"/>
    <property type="evidence" value="ECO:0007669"/>
    <property type="project" value="UniProtKB-ARBA"/>
</dbReference>
<dbReference type="GO" id="GO:0006357">
    <property type="term" value="P:regulation of transcription by RNA polymerase II"/>
    <property type="evidence" value="ECO:0007669"/>
    <property type="project" value="UniProtKB-ARBA"/>
</dbReference>
<evidence type="ECO:0000256" key="1">
    <source>
        <dbReference type="ARBA" id="ARBA00005640"/>
    </source>
</evidence>
<dbReference type="GO" id="GO:0006412">
    <property type="term" value="P:translation"/>
    <property type="evidence" value="ECO:0007669"/>
    <property type="project" value="InterPro"/>
</dbReference>
<dbReference type="AlphaFoldDB" id="A0A834KX67"/>
<evidence type="ECO:0000256" key="2">
    <source>
        <dbReference type="ARBA" id="ARBA00022741"/>
    </source>
</evidence>
<evidence type="ECO:0000313" key="9">
    <source>
        <dbReference type="Proteomes" id="UP000614350"/>
    </source>
</evidence>
<evidence type="ECO:0000313" key="8">
    <source>
        <dbReference type="EMBL" id="KAF7411751.1"/>
    </source>
</evidence>
<comment type="similarity">
    <text evidence="6">Belongs to the KTI12 family.</text>
</comment>
<dbReference type="InterPro" id="IPR001380">
    <property type="entry name" value="Ribosomal_eL13"/>
</dbReference>
<dbReference type="PROSITE" id="PS01104">
    <property type="entry name" value="RIBOSOMAL_L13E"/>
    <property type="match status" value="1"/>
</dbReference>
<comment type="caution">
    <text evidence="8">The sequence shown here is derived from an EMBL/GenBank/DDBJ whole genome shotgun (WGS) entry which is preliminary data.</text>
</comment>
<proteinExistence type="inferred from homology"/>
<dbReference type="InterPro" id="IPR027417">
    <property type="entry name" value="P-loop_NTPase"/>
</dbReference>
<evidence type="ECO:0000256" key="4">
    <source>
        <dbReference type="ARBA" id="ARBA00022980"/>
    </source>
</evidence>
<dbReference type="GO" id="GO:1990904">
    <property type="term" value="C:ribonucleoprotein complex"/>
    <property type="evidence" value="ECO:0007669"/>
    <property type="project" value="UniProtKB-KW"/>
</dbReference>
<keyword evidence="2" id="KW-0547">Nucleotide-binding</keyword>
<dbReference type="HAMAP" id="MF_00499">
    <property type="entry name" value="Ribosomal_eL13"/>
    <property type="match status" value="1"/>
</dbReference>
<gene>
    <name evidence="8" type="ORF">HZH66_000647</name>
</gene>
<keyword evidence="9" id="KW-1185">Reference proteome</keyword>
<dbReference type="Pfam" id="PF08433">
    <property type="entry name" value="KTI12"/>
    <property type="match status" value="1"/>
</dbReference>
<organism evidence="8 9">
    <name type="scientific">Vespula vulgaris</name>
    <name type="common">Yellow jacket</name>
    <name type="synonym">Wasp</name>
    <dbReference type="NCBI Taxonomy" id="7454"/>
    <lineage>
        <taxon>Eukaryota</taxon>
        <taxon>Metazoa</taxon>
        <taxon>Ecdysozoa</taxon>
        <taxon>Arthropoda</taxon>
        <taxon>Hexapoda</taxon>
        <taxon>Insecta</taxon>
        <taxon>Pterygota</taxon>
        <taxon>Neoptera</taxon>
        <taxon>Endopterygota</taxon>
        <taxon>Hymenoptera</taxon>
        <taxon>Apocrita</taxon>
        <taxon>Aculeata</taxon>
        <taxon>Vespoidea</taxon>
        <taxon>Vespidae</taxon>
        <taxon>Vespinae</taxon>
        <taxon>Vespula</taxon>
    </lineage>
</organism>
<keyword evidence="3" id="KW-0067">ATP-binding</keyword>
<dbReference type="GO" id="GO:0005524">
    <property type="term" value="F:ATP binding"/>
    <property type="evidence" value="ECO:0007669"/>
    <property type="project" value="UniProtKB-KW"/>
</dbReference>
<protein>
    <recommendedName>
        <fullName evidence="7">60S ribosomal protein L13</fullName>
    </recommendedName>
</protein>
<keyword evidence="5 7" id="KW-0687">Ribonucleoprotein</keyword>
<evidence type="ECO:0000256" key="7">
    <source>
        <dbReference type="RuleBase" id="RU000572"/>
    </source>
</evidence>
<name>A0A834KX67_VESVU</name>
<dbReference type="InterPro" id="IPR013641">
    <property type="entry name" value="KTI12/PSTK"/>
</dbReference>
<dbReference type="EMBL" id="JACSEA010000001">
    <property type="protein sequence ID" value="KAF7411751.1"/>
    <property type="molecule type" value="Genomic_DNA"/>
</dbReference>
<evidence type="ECO:0000256" key="3">
    <source>
        <dbReference type="ARBA" id="ARBA00022840"/>
    </source>
</evidence>
<accession>A0A834KX67</accession>
<dbReference type="GO" id="GO:0005840">
    <property type="term" value="C:ribosome"/>
    <property type="evidence" value="ECO:0007669"/>
    <property type="project" value="UniProtKB-KW"/>
</dbReference>
<dbReference type="Pfam" id="PF01294">
    <property type="entry name" value="Ribosomal_L13e"/>
    <property type="match status" value="1"/>
</dbReference>
<dbReference type="FunFam" id="3.40.50.300:FF:000827">
    <property type="entry name" value="KTI12 chromatin-associated homolog"/>
    <property type="match status" value="1"/>
</dbReference>
<comment type="similarity">
    <text evidence="1 7">Belongs to the eukaryotic ribosomal protein eL13 family.</text>
</comment>
<dbReference type="SUPFAM" id="SSF52540">
    <property type="entry name" value="P-loop containing nucleoside triphosphate hydrolases"/>
    <property type="match status" value="1"/>
</dbReference>
<evidence type="ECO:0000256" key="6">
    <source>
        <dbReference type="ARBA" id="ARBA00025768"/>
    </source>
</evidence>
<keyword evidence="4 7" id="KW-0689">Ribosomal protein</keyword>
<sequence>MGWTDIKSVLTFNNGETKYRRRQNRVKKARTVAPRPVNLLRPVVHCPTFRYHTKVRAGKGFTLQELKASGLNKRFARTIGIAVDPRRRNKSIESLQTNAQRLKEYKANLILFPINEKKPKKGEASEEEMKVAMQVKGEFIASDTEDFCFMDDEQSRFLVLTSVNNEDKMPLIVITGIPCSGKTTRTLQLKEYFEKEVKKRVDIITEIDVISKTGYDRNSFYSDSKKEKCIRSDIKSMAQRILNPNDVLIIDGSNYIKGYRYEIYCMSKLYKTPQCTIHCDIPIEHAWLWNEKRPVSEQYSREIFDALVMRYETPDSKNRWDAPLFAVMPEDDLKFDDIYKSLYEVKAPKPNQSTQCPPLSSTNYLYELDRITQDITNAILSAKQIGIENDIKIPQYGLTVQKTGNTPQMMRLRRQFLTYSKMHQININQIGLLFVQYLNKSL</sequence>
<dbReference type="GO" id="GO:0003735">
    <property type="term" value="F:structural constituent of ribosome"/>
    <property type="evidence" value="ECO:0007669"/>
    <property type="project" value="InterPro"/>
</dbReference>